<protein>
    <submittedName>
        <fullName evidence="1 2">Uncharacterized protein</fullName>
    </submittedName>
</protein>
<reference evidence="2" key="3">
    <citation type="submission" date="2018-08" db="UniProtKB">
        <authorList>
            <consortium name="EnsemblPlants"/>
        </authorList>
    </citation>
    <scope>IDENTIFICATION</scope>
    <source>
        <strain evidence="2">cv. Bd21</strain>
    </source>
</reference>
<dbReference type="InParanoid" id="A0A2K2CKJ6"/>
<dbReference type="Proteomes" id="UP000008810">
    <property type="component" value="Chromosome 4"/>
</dbReference>
<reference evidence="1" key="2">
    <citation type="submission" date="2017-06" db="EMBL/GenBank/DDBJ databases">
        <title>WGS assembly of Brachypodium distachyon.</title>
        <authorList>
            <consortium name="The International Brachypodium Initiative"/>
            <person name="Lucas S."/>
            <person name="Harmon-Smith M."/>
            <person name="Lail K."/>
            <person name="Tice H."/>
            <person name="Grimwood J."/>
            <person name="Bruce D."/>
            <person name="Barry K."/>
            <person name="Shu S."/>
            <person name="Lindquist E."/>
            <person name="Wang M."/>
            <person name="Pitluck S."/>
            <person name="Vogel J.P."/>
            <person name="Garvin D.F."/>
            <person name="Mockler T.C."/>
            <person name="Schmutz J."/>
            <person name="Rokhsar D."/>
            <person name="Bevan M.W."/>
        </authorList>
    </citation>
    <scope>NUCLEOTIDE SEQUENCE</scope>
    <source>
        <strain evidence="1">Bd21</strain>
    </source>
</reference>
<dbReference type="EMBL" id="CM000883">
    <property type="protein sequence ID" value="PNT62546.1"/>
    <property type="molecule type" value="Genomic_DNA"/>
</dbReference>
<reference evidence="1 2" key="1">
    <citation type="journal article" date="2010" name="Nature">
        <title>Genome sequencing and analysis of the model grass Brachypodium distachyon.</title>
        <authorList>
            <consortium name="International Brachypodium Initiative"/>
        </authorList>
    </citation>
    <scope>NUCLEOTIDE SEQUENCE [LARGE SCALE GENOMIC DNA]</scope>
    <source>
        <strain evidence="1 2">Bd21</strain>
    </source>
</reference>
<keyword evidence="3" id="KW-1185">Reference proteome</keyword>
<organism evidence="1">
    <name type="scientific">Brachypodium distachyon</name>
    <name type="common">Purple false brome</name>
    <name type="synonym">Trachynia distachya</name>
    <dbReference type="NCBI Taxonomy" id="15368"/>
    <lineage>
        <taxon>Eukaryota</taxon>
        <taxon>Viridiplantae</taxon>
        <taxon>Streptophyta</taxon>
        <taxon>Embryophyta</taxon>
        <taxon>Tracheophyta</taxon>
        <taxon>Spermatophyta</taxon>
        <taxon>Magnoliopsida</taxon>
        <taxon>Liliopsida</taxon>
        <taxon>Poales</taxon>
        <taxon>Poaceae</taxon>
        <taxon>BOP clade</taxon>
        <taxon>Pooideae</taxon>
        <taxon>Stipodae</taxon>
        <taxon>Brachypodieae</taxon>
        <taxon>Brachypodium</taxon>
    </lineage>
</organism>
<evidence type="ECO:0000313" key="1">
    <source>
        <dbReference type="EMBL" id="PNT62546.1"/>
    </source>
</evidence>
<dbReference type="AlphaFoldDB" id="A0A2K2CKJ6"/>
<sequence>MINIFIPNTEVALDIVSPSSSQQVILGEDVVLDMMSFFIETEYCQGLVPSKQRIYQRHNLRRVSTKIQREGHRLPPMCDVTA</sequence>
<evidence type="ECO:0000313" key="3">
    <source>
        <dbReference type="Proteomes" id="UP000008810"/>
    </source>
</evidence>
<dbReference type="EnsemblPlants" id="PNT62546">
    <property type="protein sequence ID" value="PNT62546"/>
    <property type="gene ID" value="BRADI_4g04916v3"/>
</dbReference>
<name>A0A2K2CKJ6_BRADI</name>
<gene>
    <name evidence="1" type="ORF">BRADI_4g04916v3</name>
</gene>
<proteinExistence type="predicted"/>
<dbReference type="Gramene" id="PNT62546">
    <property type="protein sequence ID" value="PNT62546"/>
    <property type="gene ID" value="BRADI_4g04916v3"/>
</dbReference>
<accession>A0A2K2CKJ6</accession>
<evidence type="ECO:0000313" key="2">
    <source>
        <dbReference type="EnsemblPlants" id="PNT62546"/>
    </source>
</evidence>